<dbReference type="AlphaFoldDB" id="D4KYT1"/>
<dbReference type="EMBL" id="FP929050">
    <property type="protein sequence ID" value="CBL12521.1"/>
    <property type="molecule type" value="Genomic_DNA"/>
</dbReference>
<dbReference type="Proteomes" id="UP000008953">
    <property type="component" value="Chromosome"/>
</dbReference>
<accession>D4KYT1</accession>
<dbReference type="PATRIC" id="fig|718255.3.peg.3153"/>
<feature type="domain" description="Spore protein YkvP/CgeB glycosyl transferase-like" evidence="1">
    <location>
        <begin position="256"/>
        <end position="386"/>
    </location>
</feature>
<dbReference type="HOGENOM" id="CLU_033615_2_0_9"/>
<evidence type="ECO:0000313" key="2">
    <source>
        <dbReference type="EMBL" id="CBL12521.1"/>
    </source>
</evidence>
<evidence type="ECO:0000313" key="3">
    <source>
        <dbReference type="Proteomes" id="UP000008953"/>
    </source>
</evidence>
<name>D4KYT1_9FIRM</name>
<dbReference type="KEGG" id="rix:RO1_19780"/>
<protein>
    <recommendedName>
        <fullName evidence="1">Spore protein YkvP/CgeB glycosyl transferase-like domain-containing protein</fullName>
    </recommendedName>
</protein>
<dbReference type="RefSeq" id="WP_015521075.1">
    <property type="nucleotide sequence ID" value="NC_021012.1"/>
</dbReference>
<dbReference type="InterPro" id="IPR055259">
    <property type="entry name" value="YkvP/CgeB_Glyco_trans-like"/>
</dbReference>
<proteinExistence type="predicted"/>
<dbReference type="Gene3D" id="3.40.50.2000">
    <property type="entry name" value="Glycogen Phosphorylase B"/>
    <property type="match status" value="1"/>
</dbReference>
<sequence length="391" mass="45049">MNILFYQYGSICEPDIMEGFEELGFHVDSISEEIKNKSLTGKEQIQLINQALSKRDYQFVFTINFYPAISECCNIYHIPYLCLIVDSPVLELYSDAIKNPCNRIFLFDRTLYEEFAPSNPDCIFHIPLATNVNRWNRVLSQASAQQKSSFSSDVSFIGSLYSEKCPYYELKFPSTYSKGYIEGLLQAQKKVYGYFFLEEALDPALVNDIVSHTPTFYQFPERSRKDYRAALAQFYLGPRITELERVEMLTALGSHFSVDLYSNSNASSLPVHFRGRVKTHTEMPLVFHESCINLNMTAKSIRSGIPLRIWDVLGCQGFLISNYQAEIPDYFVPGEDIVLYSSKEELLNLTAYYLSHPAKRKEIAHNAYEKVKAHHTYLTRITQMLETAFHL</sequence>
<dbReference type="Pfam" id="PF13524">
    <property type="entry name" value="Glyco_trans_1_2"/>
    <property type="match status" value="1"/>
</dbReference>
<organism evidence="2 3">
    <name type="scientific">Roseburia intestinalis XB6B4</name>
    <dbReference type="NCBI Taxonomy" id="718255"/>
    <lineage>
        <taxon>Bacteria</taxon>
        <taxon>Bacillati</taxon>
        <taxon>Bacillota</taxon>
        <taxon>Clostridia</taxon>
        <taxon>Lachnospirales</taxon>
        <taxon>Lachnospiraceae</taxon>
        <taxon>Roseburia</taxon>
    </lineage>
</organism>
<reference evidence="2 3" key="1">
    <citation type="submission" date="2010-03" db="EMBL/GenBank/DDBJ databases">
        <title>The genome sequence of Roseburia intestinalis XB6B4.</title>
        <authorList>
            <consortium name="metaHIT consortium -- http://www.metahit.eu/"/>
            <person name="Pajon A."/>
            <person name="Turner K."/>
            <person name="Parkhill J."/>
            <person name="Bernalier A."/>
        </authorList>
    </citation>
    <scope>NUCLEOTIDE SEQUENCE [LARGE SCALE GENOMIC DNA]</scope>
    <source>
        <strain evidence="2 3">XB6B4</strain>
    </source>
</reference>
<evidence type="ECO:0000259" key="1">
    <source>
        <dbReference type="Pfam" id="PF13524"/>
    </source>
</evidence>
<gene>
    <name evidence="2" type="ORF">RO1_19780</name>
</gene>
<reference evidence="2 3" key="2">
    <citation type="submission" date="2010-03" db="EMBL/GenBank/DDBJ databases">
        <authorList>
            <person name="Pajon A."/>
        </authorList>
    </citation>
    <scope>NUCLEOTIDE SEQUENCE [LARGE SCALE GENOMIC DNA]</scope>
    <source>
        <strain evidence="2 3">XB6B4</strain>
    </source>
</reference>